<gene>
    <name evidence="1" type="ORF">UFOPK1425_00327</name>
</gene>
<name>A0A6J6BCZ6_9ZZZZ</name>
<accession>A0A6J6BCZ6</accession>
<dbReference type="EMBL" id="CAEZSJ010000041">
    <property type="protein sequence ID" value="CAB4536263.1"/>
    <property type="molecule type" value="Genomic_DNA"/>
</dbReference>
<sequence length="58" mass="5719">MPLTIPSTASSIGASSKTIFAPLPPSSSVALFLVPAIAFAIALPTPVEPVNATLSTPG</sequence>
<dbReference type="AlphaFoldDB" id="A0A6J6BCZ6"/>
<proteinExistence type="predicted"/>
<evidence type="ECO:0000313" key="1">
    <source>
        <dbReference type="EMBL" id="CAB4536263.1"/>
    </source>
</evidence>
<protein>
    <submittedName>
        <fullName evidence="1">Unannotated protein</fullName>
    </submittedName>
</protein>
<reference evidence="1" key="1">
    <citation type="submission" date="2020-05" db="EMBL/GenBank/DDBJ databases">
        <authorList>
            <person name="Chiriac C."/>
            <person name="Salcher M."/>
            <person name="Ghai R."/>
            <person name="Kavagutti S V."/>
        </authorList>
    </citation>
    <scope>NUCLEOTIDE SEQUENCE</scope>
</reference>
<organism evidence="1">
    <name type="scientific">freshwater metagenome</name>
    <dbReference type="NCBI Taxonomy" id="449393"/>
    <lineage>
        <taxon>unclassified sequences</taxon>
        <taxon>metagenomes</taxon>
        <taxon>ecological metagenomes</taxon>
    </lineage>
</organism>